<dbReference type="Proteomes" id="UP000178577">
    <property type="component" value="Unassembled WGS sequence"/>
</dbReference>
<evidence type="ECO:0000256" key="2">
    <source>
        <dbReference type="ARBA" id="ARBA00022741"/>
    </source>
</evidence>
<dbReference type="InterPro" id="IPR027417">
    <property type="entry name" value="P-loop_NTPase"/>
</dbReference>
<dbReference type="Gene3D" id="3.30.300.160">
    <property type="entry name" value="Type II secretion system, protein E, N-terminal domain"/>
    <property type="match status" value="1"/>
</dbReference>
<evidence type="ECO:0000313" key="6">
    <source>
        <dbReference type="Proteomes" id="UP000178577"/>
    </source>
</evidence>
<dbReference type="InterPro" id="IPR037257">
    <property type="entry name" value="T2SS_E_N_sf"/>
</dbReference>
<dbReference type="SUPFAM" id="SSF160246">
    <property type="entry name" value="EspE N-terminal domain-like"/>
    <property type="match status" value="1"/>
</dbReference>
<comment type="similarity">
    <text evidence="1">Belongs to the GSP E family.</text>
</comment>
<reference evidence="5 6" key="1">
    <citation type="journal article" date="2016" name="Nat. Commun.">
        <title>Thousands of microbial genomes shed light on interconnected biogeochemical processes in an aquifer system.</title>
        <authorList>
            <person name="Anantharaman K."/>
            <person name="Brown C.T."/>
            <person name="Hug L.A."/>
            <person name="Sharon I."/>
            <person name="Castelle C.J."/>
            <person name="Probst A.J."/>
            <person name="Thomas B.C."/>
            <person name="Singh A."/>
            <person name="Wilkins M.J."/>
            <person name="Karaoz U."/>
            <person name="Brodie E.L."/>
            <person name="Williams K.H."/>
            <person name="Hubbard S.S."/>
            <person name="Banfield J.F."/>
        </authorList>
    </citation>
    <scope>NUCLEOTIDE SEQUENCE [LARGE SCALE GENOMIC DNA]</scope>
</reference>
<feature type="domain" description="AAA+ ATPase" evidence="4">
    <location>
        <begin position="326"/>
        <end position="451"/>
    </location>
</feature>
<evidence type="ECO:0000259" key="4">
    <source>
        <dbReference type="SMART" id="SM00382"/>
    </source>
</evidence>
<dbReference type="AlphaFoldDB" id="A0A1F5GA24"/>
<dbReference type="FunFam" id="3.40.50.300:FF:000398">
    <property type="entry name" value="Type IV pilus assembly ATPase PilB"/>
    <property type="match status" value="1"/>
</dbReference>
<dbReference type="SMART" id="SM00382">
    <property type="entry name" value="AAA"/>
    <property type="match status" value="1"/>
</dbReference>
<sequence>MKLTDKGQQLSQNRPDSQASLEDILGKKGVLTSEQATFVKNEAKRRQETTEKIIEHMGWANDAQIAQAKAVIIGVPYVAIDQQPISPEVLAYLPEEVAKRFTVIPFAKEGDTLSVAMVDPLDLQVLEFVEKKSGFAVRPYIATAQSITRAIAEQYTRGLSFEVGEALKEAAPSISTALIPEIGITGVIGEAPVARIVSTLLEYGIKVRASDIHIEPLENETRIRYRIDGILHEKLILPRRIHDAIVSRIKILGNMKIDEKRLPQDARFNFKAGGEDLDLRLSTLPTSYGEKVVMRLLKKTGGVPSLPELGLRGKALHNLDANIARPHGIILICGPTGSGKTTTLYSVLSKLNSTKVNIMTLEDPIEYQIPGVNQVQVNTQAGLTFASGLRSFLRQDPNIIMVGEIRDAETTDLAIQASLTGHLVFSTLHTNDSSGALPRLLDMHAEPYLISSTVTCVAGQRVVRRICPSCKESKIASEEILIKLKAVLENLYDFNKKKEITLFTGRGCKECNNTGYLGRIGIFEVLVVSEKITRMILARETAQQIEKIAIDEGMITMKQDGFLKVVEGITSMEEVLRVAEE</sequence>
<organism evidence="5 6">
    <name type="scientific">Candidatus Curtissbacteria bacterium RIFCSPHIGHO2_01_FULL_40_12</name>
    <dbReference type="NCBI Taxonomy" id="1797710"/>
    <lineage>
        <taxon>Bacteria</taxon>
        <taxon>Candidatus Curtissiibacteriota</taxon>
    </lineage>
</organism>
<name>A0A1F5GA24_9BACT</name>
<dbReference type="InterPro" id="IPR003593">
    <property type="entry name" value="AAA+_ATPase"/>
</dbReference>
<dbReference type="PANTHER" id="PTHR30258">
    <property type="entry name" value="TYPE II SECRETION SYSTEM PROTEIN GSPE-RELATED"/>
    <property type="match status" value="1"/>
</dbReference>
<dbReference type="Pfam" id="PF05157">
    <property type="entry name" value="MshEN"/>
    <property type="match status" value="1"/>
</dbReference>
<evidence type="ECO:0000256" key="1">
    <source>
        <dbReference type="ARBA" id="ARBA00006611"/>
    </source>
</evidence>
<gene>
    <name evidence="5" type="ORF">A2693_00355</name>
</gene>
<keyword evidence="3" id="KW-0067">ATP-binding</keyword>
<evidence type="ECO:0000256" key="3">
    <source>
        <dbReference type="ARBA" id="ARBA00022840"/>
    </source>
</evidence>
<dbReference type="InterPro" id="IPR001482">
    <property type="entry name" value="T2SS/T4SS_dom"/>
</dbReference>
<dbReference type="CDD" id="cd01129">
    <property type="entry name" value="PulE-GspE-like"/>
    <property type="match status" value="1"/>
</dbReference>
<comment type="caution">
    <text evidence="5">The sequence shown here is derived from an EMBL/GenBank/DDBJ whole genome shotgun (WGS) entry which is preliminary data.</text>
</comment>
<proteinExistence type="inferred from homology"/>
<dbReference type="GO" id="GO:0016887">
    <property type="term" value="F:ATP hydrolysis activity"/>
    <property type="evidence" value="ECO:0007669"/>
    <property type="project" value="TreeGrafter"/>
</dbReference>
<dbReference type="SUPFAM" id="SSF52540">
    <property type="entry name" value="P-loop containing nucleoside triphosphate hydrolases"/>
    <property type="match status" value="1"/>
</dbReference>
<accession>A0A1F5GA24</accession>
<dbReference type="FunFam" id="3.30.300.160:FF:000002">
    <property type="entry name" value="Type II secretion system protein E"/>
    <property type="match status" value="1"/>
</dbReference>
<dbReference type="Gene3D" id="3.30.450.90">
    <property type="match status" value="1"/>
</dbReference>
<dbReference type="GO" id="GO:0005886">
    <property type="term" value="C:plasma membrane"/>
    <property type="evidence" value="ECO:0007669"/>
    <property type="project" value="TreeGrafter"/>
</dbReference>
<dbReference type="EMBL" id="MFAY01000030">
    <property type="protein sequence ID" value="OGD88677.1"/>
    <property type="molecule type" value="Genomic_DNA"/>
</dbReference>
<dbReference type="PANTHER" id="PTHR30258:SF2">
    <property type="entry name" value="COMG OPERON PROTEIN 1"/>
    <property type="match status" value="1"/>
</dbReference>
<evidence type="ECO:0000313" key="5">
    <source>
        <dbReference type="EMBL" id="OGD88677.1"/>
    </source>
</evidence>
<protein>
    <recommendedName>
        <fullName evidence="4">AAA+ ATPase domain-containing protein</fullName>
    </recommendedName>
</protein>
<keyword evidence="2" id="KW-0547">Nucleotide-binding</keyword>
<dbReference type="Gene3D" id="3.40.50.300">
    <property type="entry name" value="P-loop containing nucleotide triphosphate hydrolases"/>
    <property type="match status" value="1"/>
</dbReference>
<dbReference type="GO" id="GO:0005524">
    <property type="term" value="F:ATP binding"/>
    <property type="evidence" value="ECO:0007669"/>
    <property type="project" value="UniProtKB-KW"/>
</dbReference>
<dbReference type="Pfam" id="PF00437">
    <property type="entry name" value="T2SSE"/>
    <property type="match status" value="1"/>
</dbReference>
<dbReference type="InterPro" id="IPR007831">
    <property type="entry name" value="T2SS_GspE_N"/>
</dbReference>